<dbReference type="SFLD" id="SFLDG01140">
    <property type="entry name" value="C2.B:_Phosphomannomutase_and_P"/>
    <property type="match status" value="1"/>
</dbReference>
<feature type="binding site" evidence="12">
    <location>
        <position position="226"/>
    </location>
    <ligand>
        <name>Mg(2+)</name>
        <dbReference type="ChEBI" id="CHEBI:18420"/>
        <label>1</label>
    </ligand>
</feature>
<comment type="subunit">
    <text evidence="4 13">Homodimer.</text>
</comment>
<feature type="binding site" evidence="12">
    <location>
        <position position="19"/>
    </location>
    <ligand>
        <name>Mg(2+)</name>
        <dbReference type="ChEBI" id="CHEBI:18420"/>
        <label>1</label>
    </ligand>
</feature>
<comment type="subcellular location">
    <subcellularLocation>
        <location evidence="1 13">Cytoplasm</location>
    </subcellularLocation>
</comment>
<dbReference type="SFLD" id="SFLDG01143">
    <property type="entry name" value="C2.B.3:_Phosphomannomutase_Lik"/>
    <property type="match status" value="1"/>
</dbReference>
<dbReference type="Gene3D" id="3.30.1240.20">
    <property type="match status" value="1"/>
</dbReference>
<evidence type="ECO:0000256" key="4">
    <source>
        <dbReference type="ARBA" id="ARBA00011738"/>
    </source>
</evidence>
<dbReference type="FunFam" id="3.30.1240.20:FF:000001">
    <property type="entry name" value="Phosphomannomutase"/>
    <property type="match status" value="1"/>
</dbReference>
<evidence type="ECO:0000256" key="1">
    <source>
        <dbReference type="ARBA" id="ARBA00004496"/>
    </source>
</evidence>
<dbReference type="Proteomes" id="UP001211065">
    <property type="component" value="Unassembled WGS sequence"/>
</dbReference>
<dbReference type="InterPro" id="IPR036412">
    <property type="entry name" value="HAD-like_sf"/>
</dbReference>
<dbReference type="EMBL" id="JADGJW010000280">
    <property type="protein sequence ID" value="KAJ3220696.1"/>
    <property type="molecule type" value="Genomic_DNA"/>
</dbReference>
<evidence type="ECO:0000313" key="14">
    <source>
        <dbReference type="EMBL" id="KAJ3220696.1"/>
    </source>
</evidence>
<comment type="function">
    <text evidence="13">Involved in the synthesis of the GDP-mannose and dolichol-phosphate-mannose required for a number of critical mannosyl transfer reactions.</text>
</comment>
<accession>A0AAD5U0P6</accession>
<comment type="caution">
    <text evidence="14">The sequence shown here is derived from an EMBL/GenBank/DDBJ whole genome shotgun (WGS) entry which is preliminary data.</text>
</comment>
<keyword evidence="6 13" id="KW-0963">Cytoplasm</keyword>
<evidence type="ECO:0000256" key="8">
    <source>
        <dbReference type="ARBA" id="ARBA00022842"/>
    </source>
</evidence>
<keyword evidence="15" id="KW-1185">Reference proteome</keyword>
<dbReference type="SUPFAM" id="SSF56784">
    <property type="entry name" value="HAD-like"/>
    <property type="match status" value="1"/>
</dbReference>
<keyword evidence="7 12" id="KW-0479">Metal-binding</keyword>
<dbReference type="NCBIfam" id="TIGR01484">
    <property type="entry name" value="HAD-SF-IIB"/>
    <property type="match status" value="1"/>
</dbReference>
<evidence type="ECO:0000256" key="5">
    <source>
        <dbReference type="ARBA" id="ARBA00012730"/>
    </source>
</evidence>
<dbReference type="SFLD" id="SFLDF00445">
    <property type="entry name" value="alpha-phosphomannomutase"/>
    <property type="match status" value="1"/>
</dbReference>
<feature type="binding site" evidence="11">
    <location>
        <position position="184"/>
    </location>
    <ligand>
        <name>alpha-D-mannose 1-phosphate</name>
        <dbReference type="ChEBI" id="CHEBI:58409"/>
    </ligand>
</feature>
<keyword evidence="8 12" id="KW-0460">Magnesium</keyword>
<dbReference type="GO" id="GO:0006013">
    <property type="term" value="P:mannose metabolic process"/>
    <property type="evidence" value="ECO:0007669"/>
    <property type="project" value="TreeGrafter"/>
</dbReference>
<evidence type="ECO:0000256" key="12">
    <source>
        <dbReference type="PIRSR" id="PIRSR605002-3"/>
    </source>
</evidence>
<name>A0AAD5U0P6_9FUNG</name>
<dbReference type="InterPro" id="IPR023214">
    <property type="entry name" value="HAD_sf"/>
</dbReference>
<feature type="active site" description="Nucleophile" evidence="10">
    <location>
        <position position="19"/>
    </location>
</feature>
<comment type="similarity">
    <text evidence="3 13">Belongs to the eukaryotic PMM family.</text>
</comment>
<dbReference type="Gene3D" id="3.40.50.1000">
    <property type="entry name" value="HAD superfamily/HAD-like"/>
    <property type="match status" value="1"/>
</dbReference>
<dbReference type="AlphaFoldDB" id="A0AAD5U0P6"/>
<dbReference type="PANTHER" id="PTHR10466:SF0">
    <property type="entry name" value="PHOSPHOMANNOMUTASE"/>
    <property type="match status" value="1"/>
</dbReference>
<evidence type="ECO:0000256" key="2">
    <source>
        <dbReference type="ARBA" id="ARBA00004699"/>
    </source>
</evidence>
<feature type="binding site" evidence="11">
    <location>
        <position position="128"/>
    </location>
    <ligand>
        <name>alpha-D-mannose 1-phosphate</name>
        <dbReference type="ChEBI" id="CHEBI:58409"/>
    </ligand>
</feature>
<evidence type="ECO:0000313" key="15">
    <source>
        <dbReference type="Proteomes" id="UP001211065"/>
    </source>
</evidence>
<feature type="binding site" evidence="11">
    <location>
        <position position="26"/>
    </location>
    <ligand>
        <name>alpha-D-mannose 1-phosphate</name>
        <dbReference type="ChEBI" id="CHEBI:58409"/>
    </ligand>
</feature>
<dbReference type="InterPro" id="IPR005002">
    <property type="entry name" value="PMM"/>
</dbReference>
<proteinExistence type="inferred from homology"/>
<dbReference type="GO" id="GO:0006487">
    <property type="term" value="P:protein N-linked glycosylation"/>
    <property type="evidence" value="ECO:0007669"/>
    <property type="project" value="TreeGrafter"/>
</dbReference>
<evidence type="ECO:0000256" key="10">
    <source>
        <dbReference type="PIRSR" id="PIRSR605002-1"/>
    </source>
</evidence>
<evidence type="ECO:0000256" key="13">
    <source>
        <dbReference type="RuleBase" id="RU361118"/>
    </source>
</evidence>
<comment type="catalytic activity">
    <reaction evidence="13">
        <text>alpha-D-mannose 1-phosphate = D-mannose 6-phosphate</text>
        <dbReference type="Rhea" id="RHEA:11140"/>
        <dbReference type="ChEBI" id="CHEBI:58409"/>
        <dbReference type="ChEBI" id="CHEBI:58735"/>
        <dbReference type="EC" id="5.4.2.8"/>
    </reaction>
</comment>
<keyword evidence="9 13" id="KW-0413">Isomerase</keyword>
<dbReference type="GO" id="GO:0004615">
    <property type="term" value="F:phosphomannomutase activity"/>
    <property type="evidence" value="ECO:0007669"/>
    <property type="project" value="UniProtKB-EC"/>
</dbReference>
<feature type="binding site" evidence="11">
    <location>
        <position position="146"/>
    </location>
    <ligand>
        <name>alpha-D-mannose 1-phosphate</name>
        <dbReference type="ChEBI" id="CHEBI:58409"/>
    </ligand>
</feature>
<evidence type="ECO:0000256" key="6">
    <source>
        <dbReference type="ARBA" id="ARBA00022490"/>
    </source>
</evidence>
<dbReference type="CDD" id="cd02585">
    <property type="entry name" value="HAD_PMM"/>
    <property type="match status" value="1"/>
</dbReference>
<dbReference type="InterPro" id="IPR043169">
    <property type="entry name" value="PMM_cap"/>
</dbReference>
<reference evidence="14" key="1">
    <citation type="submission" date="2020-05" db="EMBL/GenBank/DDBJ databases">
        <title>Phylogenomic resolution of chytrid fungi.</title>
        <authorList>
            <person name="Stajich J.E."/>
            <person name="Amses K."/>
            <person name="Simmons R."/>
            <person name="Seto K."/>
            <person name="Myers J."/>
            <person name="Bonds A."/>
            <person name="Quandt C.A."/>
            <person name="Barry K."/>
            <person name="Liu P."/>
            <person name="Grigoriev I."/>
            <person name="Longcore J.E."/>
            <person name="James T.Y."/>
        </authorList>
    </citation>
    <scope>NUCLEOTIDE SEQUENCE</scope>
    <source>
        <strain evidence="14">JEL0476</strain>
    </source>
</reference>
<comment type="cofactor">
    <cofactor evidence="12">
        <name>Mg(2+)</name>
        <dbReference type="ChEBI" id="CHEBI:18420"/>
    </cofactor>
</comment>
<dbReference type="SFLD" id="SFLDS00003">
    <property type="entry name" value="Haloacid_Dehalogenase"/>
    <property type="match status" value="1"/>
</dbReference>
<dbReference type="GO" id="GO:0005829">
    <property type="term" value="C:cytosol"/>
    <property type="evidence" value="ECO:0007669"/>
    <property type="project" value="TreeGrafter"/>
</dbReference>
<gene>
    <name evidence="14" type="primary">SEC53</name>
    <name evidence="14" type="ORF">HK099_004097</name>
</gene>
<protein>
    <recommendedName>
        <fullName evidence="5 13">Phosphomannomutase</fullName>
        <ecNumber evidence="5 13">5.4.2.8</ecNumber>
    </recommendedName>
</protein>
<evidence type="ECO:0000256" key="11">
    <source>
        <dbReference type="PIRSR" id="PIRSR605002-2"/>
    </source>
</evidence>
<dbReference type="GO" id="GO:0009298">
    <property type="term" value="P:GDP-mannose biosynthetic process"/>
    <property type="evidence" value="ECO:0007669"/>
    <property type="project" value="InterPro"/>
</dbReference>
<evidence type="ECO:0000256" key="9">
    <source>
        <dbReference type="ARBA" id="ARBA00023235"/>
    </source>
</evidence>
<feature type="binding site" evidence="12">
    <location>
        <position position="17"/>
    </location>
    <ligand>
        <name>Mg(2+)</name>
        <dbReference type="ChEBI" id="CHEBI:18420"/>
        <label>1</label>
    </ligand>
</feature>
<feature type="binding site" evidence="11">
    <location>
        <position position="186"/>
    </location>
    <ligand>
        <name>alpha-D-mannose 1-phosphate</name>
        <dbReference type="ChEBI" id="CHEBI:58409"/>
    </ligand>
</feature>
<feature type="binding site" evidence="12">
    <location>
        <position position="214"/>
    </location>
    <ligand>
        <name>Mg(2+)</name>
        <dbReference type="ChEBI" id="CHEBI:18420"/>
        <label>1</label>
    </ligand>
</feature>
<feature type="active site" description="Nucleophile" evidence="10">
    <location>
        <position position="17"/>
    </location>
</feature>
<comment type="pathway">
    <text evidence="2 13">Nucleotide-sugar biosynthesis; GDP-alpha-D-mannose biosynthesis; alpha-D-mannose 1-phosphate from D-fructose 6-phosphate: step 2/2.</text>
</comment>
<dbReference type="Pfam" id="PF03332">
    <property type="entry name" value="PMM"/>
    <property type="match status" value="1"/>
</dbReference>
<organism evidence="14 15">
    <name type="scientific">Clydaea vesicula</name>
    <dbReference type="NCBI Taxonomy" id="447962"/>
    <lineage>
        <taxon>Eukaryota</taxon>
        <taxon>Fungi</taxon>
        <taxon>Fungi incertae sedis</taxon>
        <taxon>Chytridiomycota</taxon>
        <taxon>Chytridiomycota incertae sedis</taxon>
        <taxon>Chytridiomycetes</taxon>
        <taxon>Lobulomycetales</taxon>
        <taxon>Lobulomycetaceae</taxon>
        <taxon>Clydaea</taxon>
    </lineage>
</organism>
<dbReference type="GO" id="GO:0046872">
    <property type="term" value="F:metal ion binding"/>
    <property type="evidence" value="ECO:0007669"/>
    <property type="project" value="UniProtKB-KW"/>
</dbReference>
<evidence type="ECO:0000256" key="7">
    <source>
        <dbReference type="ARBA" id="ARBA00022723"/>
    </source>
</evidence>
<dbReference type="EC" id="5.4.2.8" evidence="5 13"/>
<sequence length="241" mass="27521">MSNWSTKQHPNILVLFDVDGPLTPARKVVSKEMLDLLSKLRTKVVTGFVGGSDLSKQQEQLGDNVVELFDYSFPQNGLTPYKLGKPLSSQSFINFLGEKKYQKLANFILRYIADLDIPVKTGTFLEFRAGLINVSPVGRNCSHQQRDEYEKYDLEHQIRPKFIEAIKKEFPDYGLTYSIGGQISFDVFPIGWDKTYCLNHLKGEKFDKIHFFGDKTFKGGNDYEIFTHPDVTGHSVKEIII</sequence>
<dbReference type="PANTHER" id="PTHR10466">
    <property type="entry name" value="PHOSPHOMANNOMUTASE"/>
    <property type="match status" value="1"/>
</dbReference>
<dbReference type="InterPro" id="IPR006379">
    <property type="entry name" value="HAD-SF_hydro_IIB"/>
</dbReference>
<feature type="binding site" evidence="11">
    <location>
        <position position="139"/>
    </location>
    <ligand>
        <name>alpha-D-mannose 1-phosphate</name>
        <dbReference type="ChEBI" id="CHEBI:58409"/>
    </ligand>
</feature>
<evidence type="ECO:0000256" key="3">
    <source>
        <dbReference type="ARBA" id="ARBA00009736"/>
    </source>
</evidence>